<dbReference type="Proteomes" id="UP000233343">
    <property type="component" value="Unassembled WGS sequence"/>
</dbReference>
<keyword evidence="4" id="KW-0566">Pantothenate biosynthesis</keyword>
<evidence type="ECO:0000259" key="6">
    <source>
        <dbReference type="Pfam" id="PF08546"/>
    </source>
</evidence>
<dbReference type="Gene3D" id="1.10.1040.10">
    <property type="entry name" value="N-(1-d-carboxylethyl)-l-norvaline Dehydrogenase, domain 2"/>
    <property type="match status" value="1"/>
</dbReference>
<dbReference type="NCBIfam" id="TIGR00745">
    <property type="entry name" value="apbA_panE"/>
    <property type="match status" value="1"/>
</dbReference>
<dbReference type="FunFam" id="1.10.1040.10:FF:000017">
    <property type="entry name" value="2-dehydropantoate 2-reductase"/>
    <property type="match status" value="1"/>
</dbReference>
<dbReference type="SUPFAM" id="SSF51735">
    <property type="entry name" value="NAD(P)-binding Rossmann-fold domains"/>
    <property type="match status" value="1"/>
</dbReference>
<comment type="function">
    <text evidence="4">Catalyzes the NADPH-dependent reduction of ketopantoate into pantoic acid.</text>
</comment>
<dbReference type="AlphaFoldDB" id="A0A2N0ZH50"/>
<keyword evidence="3 4" id="KW-0560">Oxidoreductase</keyword>
<organism evidence="7 8">
    <name type="scientific">Cytobacillus horneckiae</name>
    <dbReference type="NCBI Taxonomy" id="549687"/>
    <lineage>
        <taxon>Bacteria</taxon>
        <taxon>Bacillati</taxon>
        <taxon>Bacillota</taxon>
        <taxon>Bacilli</taxon>
        <taxon>Bacillales</taxon>
        <taxon>Bacillaceae</taxon>
        <taxon>Cytobacillus</taxon>
    </lineage>
</organism>
<evidence type="ECO:0000259" key="5">
    <source>
        <dbReference type="Pfam" id="PF02558"/>
    </source>
</evidence>
<evidence type="ECO:0000313" key="8">
    <source>
        <dbReference type="Proteomes" id="UP000233343"/>
    </source>
</evidence>
<accession>A0A2N0ZH50</accession>
<keyword evidence="8" id="KW-1185">Reference proteome</keyword>
<feature type="domain" description="Ketopantoate reductase C-terminal" evidence="6">
    <location>
        <begin position="178"/>
        <end position="300"/>
    </location>
</feature>
<proteinExistence type="inferred from homology"/>
<protein>
    <recommendedName>
        <fullName evidence="4">2-dehydropantoate 2-reductase</fullName>
        <ecNumber evidence="4">1.1.1.169</ecNumber>
    </recommendedName>
    <alternativeName>
        <fullName evidence="4">Ketopantoate reductase</fullName>
    </alternativeName>
</protein>
<dbReference type="PANTHER" id="PTHR21708:SF26">
    <property type="entry name" value="2-DEHYDROPANTOATE 2-REDUCTASE"/>
    <property type="match status" value="1"/>
</dbReference>
<dbReference type="RefSeq" id="WP_066193195.1">
    <property type="nucleotide sequence ID" value="NZ_JAFDQP010000024.1"/>
</dbReference>
<dbReference type="InterPro" id="IPR003710">
    <property type="entry name" value="ApbA"/>
</dbReference>
<gene>
    <name evidence="7" type="ORF">CWS20_11745</name>
</gene>
<dbReference type="InterPro" id="IPR013332">
    <property type="entry name" value="KPR_N"/>
</dbReference>
<dbReference type="Gene3D" id="3.40.50.720">
    <property type="entry name" value="NAD(P)-binding Rossmann-like Domain"/>
    <property type="match status" value="1"/>
</dbReference>
<dbReference type="InterPro" id="IPR013752">
    <property type="entry name" value="KPA_reductase"/>
</dbReference>
<dbReference type="EMBL" id="PISD01000023">
    <property type="protein sequence ID" value="PKG28834.1"/>
    <property type="molecule type" value="Genomic_DNA"/>
</dbReference>
<comment type="similarity">
    <text evidence="1 4">Belongs to the ketopantoate reductase family.</text>
</comment>
<evidence type="ECO:0000256" key="2">
    <source>
        <dbReference type="ARBA" id="ARBA00022857"/>
    </source>
</evidence>
<comment type="caution">
    <text evidence="7">The sequence shown here is derived from an EMBL/GenBank/DDBJ whole genome shotgun (WGS) entry which is preliminary data.</text>
</comment>
<evidence type="ECO:0000313" key="7">
    <source>
        <dbReference type="EMBL" id="PKG28834.1"/>
    </source>
</evidence>
<keyword evidence="2 4" id="KW-0521">NADP</keyword>
<feature type="domain" description="Ketopantoate reductase N-terminal" evidence="5">
    <location>
        <begin position="3"/>
        <end position="151"/>
    </location>
</feature>
<dbReference type="SUPFAM" id="SSF48179">
    <property type="entry name" value="6-phosphogluconate dehydrogenase C-terminal domain-like"/>
    <property type="match status" value="1"/>
</dbReference>
<dbReference type="Pfam" id="PF02558">
    <property type="entry name" value="ApbA"/>
    <property type="match status" value="1"/>
</dbReference>
<dbReference type="Pfam" id="PF08546">
    <property type="entry name" value="ApbA_C"/>
    <property type="match status" value="1"/>
</dbReference>
<dbReference type="FunFam" id="3.40.50.720:FF:000307">
    <property type="entry name" value="2-dehydropantoate 2-reductase"/>
    <property type="match status" value="1"/>
</dbReference>
<reference evidence="7 8" key="1">
    <citation type="journal article" date="2010" name="Int. J. Syst. Evol. Microbiol.">
        <title>Bacillus horneckiae sp. nov., isolated from a spacecraft-assembly clean room.</title>
        <authorList>
            <person name="Vaishampayan P."/>
            <person name="Probst A."/>
            <person name="Krishnamurthi S."/>
            <person name="Ghosh S."/>
            <person name="Osman S."/>
            <person name="McDowall A."/>
            <person name="Ruckmani A."/>
            <person name="Mayilraj S."/>
            <person name="Venkateswaran K."/>
        </authorList>
    </citation>
    <scope>NUCLEOTIDE SEQUENCE [LARGE SCALE GENOMIC DNA]</scope>
    <source>
        <strain evidence="8">1PO1SC</strain>
    </source>
</reference>
<dbReference type="EC" id="1.1.1.169" evidence="4"/>
<dbReference type="GO" id="GO:0008677">
    <property type="term" value="F:2-dehydropantoate 2-reductase activity"/>
    <property type="evidence" value="ECO:0007669"/>
    <property type="project" value="UniProtKB-EC"/>
</dbReference>
<dbReference type="PANTHER" id="PTHR21708">
    <property type="entry name" value="PROBABLE 2-DEHYDROPANTOATE 2-REDUCTASE"/>
    <property type="match status" value="1"/>
</dbReference>
<evidence type="ECO:0000256" key="4">
    <source>
        <dbReference type="RuleBase" id="RU362068"/>
    </source>
</evidence>
<dbReference type="InterPro" id="IPR013328">
    <property type="entry name" value="6PGD_dom2"/>
</dbReference>
<evidence type="ECO:0000256" key="1">
    <source>
        <dbReference type="ARBA" id="ARBA00007870"/>
    </source>
</evidence>
<evidence type="ECO:0000256" key="3">
    <source>
        <dbReference type="ARBA" id="ARBA00023002"/>
    </source>
</evidence>
<dbReference type="UniPathway" id="UPA00028">
    <property type="reaction ID" value="UER00004"/>
</dbReference>
<comment type="pathway">
    <text evidence="4">Cofactor biosynthesis; (R)-pantothenate biosynthesis; (R)-pantoate from 3-methyl-2-oxobutanoate: step 2/2.</text>
</comment>
<comment type="catalytic activity">
    <reaction evidence="4">
        <text>(R)-pantoate + NADP(+) = 2-dehydropantoate + NADPH + H(+)</text>
        <dbReference type="Rhea" id="RHEA:16233"/>
        <dbReference type="ChEBI" id="CHEBI:11561"/>
        <dbReference type="ChEBI" id="CHEBI:15378"/>
        <dbReference type="ChEBI" id="CHEBI:15980"/>
        <dbReference type="ChEBI" id="CHEBI:57783"/>
        <dbReference type="ChEBI" id="CHEBI:58349"/>
        <dbReference type="EC" id="1.1.1.169"/>
    </reaction>
</comment>
<sequence>MRILVVGAGGIGGYFGARLVEKGEDVTFLVRPNRYNLLKENGLRLKSIHGDYSFSPQLITADSKTASTFDIVLVSTKSYHLKQAINDVKPFVSEGTMVLPLLNGMAHMDRLVSEFPGQVLGGLCFIETAVSSEGDIVQTSAMHKLVFGEMDGSKSERINKVIHCFEGTKAPIIYSDKVMEDMWNKYLFITVLSGVTTLFRSPIGAIRESSGGLDFIRTLFKEVESVMLAGGAQLSEGIIEKHMATVEAQASGMKSSMLRDIENGQETEGAHLQGELVRLAEKKGINVPYLHAIYQNLSVYELLKNER</sequence>
<dbReference type="GO" id="GO:0015940">
    <property type="term" value="P:pantothenate biosynthetic process"/>
    <property type="evidence" value="ECO:0007669"/>
    <property type="project" value="UniProtKB-UniPathway"/>
</dbReference>
<dbReference type="InterPro" id="IPR051402">
    <property type="entry name" value="KPR-Related"/>
</dbReference>
<dbReference type="GO" id="GO:0005737">
    <property type="term" value="C:cytoplasm"/>
    <property type="evidence" value="ECO:0007669"/>
    <property type="project" value="TreeGrafter"/>
</dbReference>
<dbReference type="InterPro" id="IPR008927">
    <property type="entry name" value="6-PGluconate_DH-like_C_sf"/>
</dbReference>
<name>A0A2N0ZH50_9BACI</name>
<dbReference type="InterPro" id="IPR036291">
    <property type="entry name" value="NAD(P)-bd_dom_sf"/>
</dbReference>